<sequence length="154" mass="17013">MLPFSVLGAWRSLAGGSCREAVLFLSPSSLTPYCLPGQTAASSFRLRLWSSSSASWSFSGNQGLSFKMKIESDRSGVGPVRSRTDSRPVRSSVQGLANFRSSVQPVRSSPGPMSTPSGYHWWLMMLRHVNCLSHCLNVPKEAIEKGWFFIVLLW</sequence>
<dbReference type="Proteomes" id="UP001153076">
    <property type="component" value="Unassembled WGS sequence"/>
</dbReference>
<accession>A0A9Q1GMT9</accession>
<reference evidence="1" key="1">
    <citation type="submission" date="2022-04" db="EMBL/GenBank/DDBJ databases">
        <title>Carnegiea gigantea Genome sequencing and assembly v2.</title>
        <authorList>
            <person name="Copetti D."/>
            <person name="Sanderson M.J."/>
            <person name="Burquez A."/>
            <person name="Wojciechowski M.F."/>
        </authorList>
    </citation>
    <scope>NUCLEOTIDE SEQUENCE</scope>
    <source>
        <strain evidence="1">SGP5-SGP5p</strain>
        <tissue evidence="1">Aerial part</tissue>
    </source>
</reference>
<evidence type="ECO:0000313" key="1">
    <source>
        <dbReference type="EMBL" id="KAJ8422071.1"/>
    </source>
</evidence>
<keyword evidence="2" id="KW-1185">Reference proteome</keyword>
<comment type="caution">
    <text evidence="1">The sequence shown here is derived from an EMBL/GenBank/DDBJ whole genome shotgun (WGS) entry which is preliminary data.</text>
</comment>
<dbReference type="EMBL" id="JAKOGI010002401">
    <property type="protein sequence ID" value="KAJ8422071.1"/>
    <property type="molecule type" value="Genomic_DNA"/>
</dbReference>
<proteinExistence type="predicted"/>
<dbReference type="AlphaFoldDB" id="A0A9Q1GMT9"/>
<evidence type="ECO:0000313" key="2">
    <source>
        <dbReference type="Proteomes" id="UP001153076"/>
    </source>
</evidence>
<organism evidence="1 2">
    <name type="scientific">Carnegiea gigantea</name>
    <dbReference type="NCBI Taxonomy" id="171969"/>
    <lineage>
        <taxon>Eukaryota</taxon>
        <taxon>Viridiplantae</taxon>
        <taxon>Streptophyta</taxon>
        <taxon>Embryophyta</taxon>
        <taxon>Tracheophyta</taxon>
        <taxon>Spermatophyta</taxon>
        <taxon>Magnoliopsida</taxon>
        <taxon>eudicotyledons</taxon>
        <taxon>Gunneridae</taxon>
        <taxon>Pentapetalae</taxon>
        <taxon>Caryophyllales</taxon>
        <taxon>Cactineae</taxon>
        <taxon>Cactaceae</taxon>
        <taxon>Cactoideae</taxon>
        <taxon>Echinocereeae</taxon>
        <taxon>Carnegiea</taxon>
    </lineage>
</organism>
<gene>
    <name evidence="1" type="ORF">Cgig2_000321</name>
</gene>
<protein>
    <submittedName>
        <fullName evidence="1">Uncharacterized protein</fullName>
    </submittedName>
</protein>
<name>A0A9Q1GMT9_9CARY</name>